<evidence type="ECO:0000256" key="2">
    <source>
        <dbReference type="ARBA" id="ARBA00024867"/>
    </source>
</evidence>
<dbReference type="PANTHER" id="PTHR37299">
    <property type="entry name" value="TRANSCRIPTIONAL REGULATOR-RELATED"/>
    <property type="match status" value="1"/>
</dbReference>
<accession>A0A1H9P8A7</accession>
<name>A0A1H9P8A7_9FIRM</name>
<evidence type="ECO:0000313" key="6">
    <source>
        <dbReference type="Proteomes" id="UP000182471"/>
    </source>
</evidence>
<dbReference type="Pfam" id="PF04397">
    <property type="entry name" value="LytTR"/>
    <property type="match status" value="1"/>
</dbReference>
<gene>
    <name evidence="5" type="ORF">SAMN02910429_00139</name>
</gene>
<keyword evidence="6" id="KW-1185">Reference proteome</keyword>
<dbReference type="GO" id="GO:0000156">
    <property type="term" value="F:phosphorelay response regulator activity"/>
    <property type="evidence" value="ECO:0007669"/>
    <property type="project" value="InterPro"/>
</dbReference>
<dbReference type="Gene3D" id="3.40.50.2300">
    <property type="match status" value="1"/>
</dbReference>
<dbReference type="Pfam" id="PF00072">
    <property type="entry name" value="Response_reg"/>
    <property type="match status" value="1"/>
</dbReference>
<proteinExistence type="predicted"/>
<dbReference type="AlphaFoldDB" id="A0A1H9P8A7"/>
<dbReference type="InterPro" id="IPR046947">
    <property type="entry name" value="LytR-like"/>
</dbReference>
<dbReference type="OrthoDB" id="9812232at2"/>
<protein>
    <recommendedName>
        <fullName evidence="1">Stage 0 sporulation protein A homolog</fullName>
    </recommendedName>
</protein>
<dbReference type="EMBL" id="FOGW01000004">
    <property type="protein sequence ID" value="SER44430.1"/>
    <property type="molecule type" value="Genomic_DNA"/>
</dbReference>
<feature type="modified residue" description="4-aspartylphosphate" evidence="3">
    <location>
        <position position="59"/>
    </location>
</feature>
<dbReference type="Proteomes" id="UP000182471">
    <property type="component" value="Unassembled WGS sequence"/>
</dbReference>
<sequence>MYKIAVCDDEEQSIKEAITLLSEYKEDNPNMDWEIDTFSASLELLDAMDKKVYDIYILDIYIDEINGIELAKMIRKKDEKGAIIFETSSDGFYKEAFRLKAIHYLEKPLLKEELYDALDRIFESDELHYLVIKESGVLVKIPVDDIMYITSEDHYKRIFEKNGEHLIRITMQALTDNIKEDFFYMPNGKMIINLKYILKISKKEIVMEDGKVFPMPRGAYRTVGELFVKYSM</sequence>
<comment type="function">
    <text evidence="2">May play the central regulatory role in sporulation. It may be an element of the effector pathway responsible for the activation of sporulation genes in response to nutritional stress. Spo0A may act in concert with spo0H (a sigma factor) to control the expression of some genes that are critical to the sporulation process.</text>
</comment>
<dbReference type="GO" id="GO:0003677">
    <property type="term" value="F:DNA binding"/>
    <property type="evidence" value="ECO:0007669"/>
    <property type="project" value="InterPro"/>
</dbReference>
<dbReference type="SUPFAM" id="SSF52172">
    <property type="entry name" value="CheY-like"/>
    <property type="match status" value="1"/>
</dbReference>
<dbReference type="InterPro" id="IPR007492">
    <property type="entry name" value="LytTR_DNA-bd_dom"/>
</dbReference>
<organism evidence="5 6">
    <name type="scientific">Lachnobacterium bovis</name>
    <dbReference type="NCBI Taxonomy" id="140626"/>
    <lineage>
        <taxon>Bacteria</taxon>
        <taxon>Bacillati</taxon>
        <taxon>Bacillota</taxon>
        <taxon>Clostridia</taxon>
        <taxon>Lachnospirales</taxon>
        <taxon>Lachnospiraceae</taxon>
        <taxon>Lachnobacterium</taxon>
    </lineage>
</organism>
<dbReference type="SMART" id="SM00850">
    <property type="entry name" value="LytTR"/>
    <property type="match status" value="1"/>
</dbReference>
<feature type="domain" description="Response regulatory" evidence="4">
    <location>
        <begin position="3"/>
        <end position="122"/>
    </location>
</feature>
<dbReference type="RefSeq" id="WP_022749725.1">
    <property type="nucleotide sequence ID" value="NZ_FOGW01000004.1"/>
</dbReference>
<dbReference type="PANTHER" id="PTHR37299:SF1">
    <property type="entry name" value="STAGE 0 SPORULATION PROTEIN A HOMOLOG"/>
    <property type="match status" value="1"/>
</dbReference>
<dbReference type="PROSITE" id="PS50110">
    <property type="entry name" value="RESPONSE_REGULATORY"/>
    <property type="match status" value="1"/>
</dbReference>
<evidence type="ECO:0000256" key="3">
    <source>
        <dbReference type="PROSITE-ProRule" id="PRU00169"/>
    </source>
</evidence>
<reference evidence="6" key="1">
    <citation type="submission" date="2016-10" db="EMBL/GenBank/DDBJ databases">
        <authorList>
            <person name="Varghese N."/>
            <person name="Submissions S."/>
        </authorList>
    </citation>
    <scope>NUCLEOTIDE SEQUENCE [LARGE SCALE GENOMIC DNA]</scope>
    <source>
        <strain evidence="6">S1b</strain>
    </source>
</reference>
<keyword evidence="3" id="KW-0597">Phosphoprotein</keyword>
<dbReference type="SMART" id="SM00448">
    <property type="entry name" value="REC"/>
    <property type="match status" value="1"/>
</dbReference>
<evidence type="ECO:0000256" key="1">
    <source>
        <dbReference type="ARBA" id="ARBA00018672"/>
    </source>
</evidence>
<dbReference type="InterPro" id="IPR011006">
    <property type="entry name" value="CheY-like_superfamily"/>
</dbReference>
<evidence type="ECO:0000313" key="5">
    <source>
        <dbReference type="EMBL" id="SER44430.1"/>
    </source>
</evidence>
<dbReference type="InterPro" id="IPR001789">
    <property type="entry name" value="Sig_transdc_resp-reg_receiver"/>
</dbReference>
<dbReference type="Gene3D" id="2.40.50.1020">
    <property type="entry name" value="LytTr DNA-binding domain"/>
    <property type="match status" value="1"/>
</dbReference>
<evidence type="ECO:0000259" key="4">
    <source>
        <dbReference type="PROSITE" id="PS50110"/>
    </source>
</evidence>